<feature type="transmembrane region" description="Helical" evidence="1">
    <location>
        <begin position="96"/>
        <end position="119"/>
    </location>
</feature>
<protein>
    <submittedName>
        <fullName evidence="3">DUF4401 domain-containing protein</fullName>
    </submittedName>
</protein>
<dbReference type="EMBL" id="JAQNWR010000006">
    <property type="protein sequence ID" value="MDC2408452.1"/>
    <property type="molecule type" value="Genomic_DNA"/>
</dbReference>
<feature type="transmembrane region" description="Helical" evidence="1">
    <location>
        <begin position="199"/>
        <end position="221"/>
    </location>
</feature>
<proteinExistence type="predicted"/>
<dbReference type="InterPro" id="IPR025513">
    <property type="entry name" value="DUF4401"/>
</dbReference>
<dbReference type="AlphaFoldDB" id="A0AAP3SPT5"/>
<dbReference type="RefSeq" id="WP_004321639.1">
    <property type="nucleotide sequence ID" value="NZ_BAABYJ010000001.1"/>
</dbReference>
<name>A0AAP3SPT5_BACOV</name>
<feature type="transmembrane region" description="Helical" evidence="1">
    <location>
        <begin position="68"/>
        <end position="90"/>
    </location>
</feature>
<comment type="caution">
    <text evidence="3">The sequence shown here is derived from an EMBL/GenBank/DDBJ whole genome shotgun (WGS) entry which is preliminary data.</text>
</comment>
<evidence type="ECO:0000313" key="3">
    <source>
        <dbReference type="EMBL" id="MDC2408452.1"/>
    </source>
</evidence>
<feature type="domain" description="DUF4401" evidence="2">
    <location>
        <begin position="7"/>
        <end position="316"/>
    </location>
</feature>
<keyword evidence="1" id="KW-0812">Transmembrane</keyword>
<feature type="transmembrane region" description="Helical" evidence="1">
    <location>
        <begin position="293"/>
        <end position="314"/>
    </location>
</feature>
<feature type="transmembrane region" description="Helical" evidence="1">
    <location>
        <begin position="172"/>
        <end position="192"/>
    </location>
</feature>
<keyword evidence="1" id="KW-0472">Membrane</keyword>
<reference evidence="3" key="1">
    <citation type="submission" date="2022-10" db="EMBL/GenBank/DDBJ databases">
        <title>Human gut microbiome strain richness.</title>
        <authorList>
            <person name="Chen-Liaw A."/>
        </authorList>
    </citation>
    <scope>NUCLEOTIDE SEQUENCE</scope>
    <source>
        <strain evidence="3">F7_m1001271B151109d0_201107</strain>
    </source>
</reference>
<evidence type="ECO:0000256" key="1">
    <source>
        <dbReference type="SAM" id="Phobius"/>
    </source>
</evidence>
<accession>A0AAP3SPT5</accession>
<dbReference type="Proteomes" id="UP001214017">
    <property type="component" value="Unassembled WGS sequence"/>
</dbReference>
<feature type="transmembrane region" description="Helical" evidence="1">
    <location>
        <begin position="40"/>
        <end position="59"/>
    </location>
</feature>
<feature type="transmembrane region" description="Helical" evidence="1">
    <location>
        <begin position="269"/>
        <end position="287"/>
    </location>
</feature>
<sequence>MTQKHSLTIQAVSIIGGILTAIFFLGFLALARILRSDISYLIVGSILILTTLTISRMVIRSFLDAMNITLYIAGCVLIGFGINASINILFTTLMGISILTFLLSRGFILPFLSVILFNISFFGEAAHVFSSFYPLQIAVVPILALFLFANIFETKLFECIGTENYFSKYKPFHFGLFISGIVSLGGLSINYLISETNSWLVSCILSVCIWIGILIMVQRIMQVMKVDHPVNQIGIYILCIVICLPTVFAPYLSGSLLLILICFHYGYKAECAASLLLFIYAVSKYYYDLNLSLLTKSMTLFFIGIACITAWYFFTQKRTRHEKV</sequence>
<feature type="transmembrane region" description="Helical" evidence="1">
    <location>
        <begin position="233"/>
        <end position="262"/>
    </location>
</feature>
<gene>
    <name evidence="3" type="ORF">PO240_11260</name>
</gene>
<keyword evidence="1" id="KW-1133">Transmembrane helix</keyword>
<feature type="transmembrane region" description="Helical" evidence="1">
    <location>
        <begin position="131"/>
        <end position="152"/>
    </location>
</feature>
<feature type="transmembrane region" description="Helical" evidence="1">
    <location>
        <begin position="12"/>
        <end position="34"/>
    </location>
</feature>
<evidence type="ECO:0000259" key="2">
    <source>
        <dbReference type="Pfam" id="PF14351"/>
    </source>
</evidence>
<dbReference type="Pfam" id="PF14351">
    <property type="entry name" value="DUF4401"/>
    <property type="match status" value="1"/>
</dbReference>
<organism evidence="3 4">
    <name type="scientific">Bacteroides ovatus</name>
    <dbReference type="NCBI Taxonomy" id="28116"/>
    <lineage>
        <taxon>Bacteria</taxon>
        <taxon>Pseudomonadati</taxon>
        <taxon>Bacteroidota</taxon>
        <taxon>Bacteroidia</taxon>
        <taxon>Bacteroidales</taxon>
        <taxon>Bacteroidaceae</taxon>
        <taxon>Bacteroides</taxon>
    </lineage>
</organism>
<evidence type="ECO:0000313" key="4">
    <source>
        <dbReference type="Proteomes" id="UP001214017"/>
    </source>
</evidence>